<reference evidence="2" key="1">
    <citation type="submission" date="2023-06" db="EMBL/GenBank/DDBJ databases">
        <title>Genome-scale phylogeny and comparative genomics of the fungal order Sordariales.</title>
        <authorList>
            <consortium name="Lawrence Berkeley National Laboratory"/>
            <person name="Hensen N."/>
            <person name="Bonometti L."/>
            <person name="Westerberg I."/>
            <person name="Brannstrom I.O."/>
            <person name="Guillou S."/>
            <person name="Cros-Aarteil S."/>
            <person name="Calhoun S."/>
            <person name="Haridas S."/>
            <person name="Kuo A."/>
            <person name="Mondo S."/>
            <person name="Pangilinan J."/>
            <person name="Riley R."/>
            <person name="LaButti K."/>
            <person name="Andreopoulos B."/>
            <person name="Lipzen A."/>
            <person name="Chen C."/>
            <person name="Yanf M."/>
            <person name="Daum C."/>
            <person name="Ng V."/>
            <person name="Clum A."/>
            <person name="Steindorff A."/>
            <person name="Ohm R."/>
            <person name="Martin F."/>
            <person name="Silar P."/>
            <person name="Natvig D."/>
            <person name="Lalanne C."/>
            <person name="Gautier V."/>
            <person name="Ament-velasquez S.L."/>
            <person name="Kruys A."/>
            <person name="Hutchinson M.I."/>
            <person name="Powell A.J."/>
            <person name="Barry K."/>
            <person name="Miller A.N."/>
            <person name="Grigoriev I.V."/>
            <person name="Debuchy R."/>
            <person name="Gladieux P."/>
            <person name="Thoren M.H."/>
            <person name="Johannesson H."/>
        </authorList>
    </citation>
    <scope>NUCLEOTIDE SEQUENCE</scope>
    <source>
        <strain evidence="2">SMH2392-1A</strain>
    </source>
</reference>
<feature type="compositionally biased region" description="Polar residues" evidence="1">
    <location>
        <begin position="189"/>
        <end position="201"/>
    </location>
</feature>
<name>A0AA40BG71_9PEZI</name>
<feature type="region of interest" description="Disordered" evidence="1">
    <location>
        <begin position="181"/>
        <end position="201"/>
    </location>
</feature>
<dbReference type="EMBL" id="JAUIRO010000001">
    <property type="protein sequence ID" value="KAK0733662.1"/>
    <property type="molecule type" value="Genomic_DNA"/>
</dbReference>
<dbReference type="AlphaFoldDB" id="A0AA40BG71"/>
<organism evidence="2 3">
    <name type="scientific">Lasiosphaeria miniovina</name>
    <dbReference type="NCBI Taxonomy" id="1954250"/>
    <lineage>
        <taxon>Eukaryota</taxon>
        <taxon>Fungi</taxon>
        <taxon>Dikarya</taxon>
        <taxon>Ascomycota</taxon>
        <taxon>Pezizomycotina</taxon>
        <taxon>Sordariomycetes</taxon>
        <taxon>Sordariomycetidae</taxon>
        <taxon>Sordariales</taxon>
        <taxon>Lasiosphaeriaceae</taxon>
        <taxon>Lasiosphaeria</taxon>
    </lineage>
</organism>
<dbReference type="GeneID" id="85317605"/>
<gene>
    <name evidence="2" type="ORF">B0T26DRAFT_31325</name>
</gene>
<protein>
    <submittedName>
        <fullName evidence="2">Uncharacterized protein</fullName>
    </submittedName>
</protein>
<proteinExistence type="predicted"/>
<evidence type="ECO:0000313" key="3">
    <source>
        <dbReference type="Proteomes" id="UP001172101"/>
    </source>
</evidence>
<dbReference type="Proteomes" id="UP001172101">
    <property type="component" value="Unassembled WGS sequence"/>
</dbReference>
<dbReference type="RefSeq" id="XP_060302539.1">
    <property type="nucleotide sequence ID" value="XM_060434335.1"/>
</dbReference>
<evidence type="ECO:0000313" key="2">
    <source>
        <dbReference type="EMBL" id="KAK0733662.1"/>
    </source>
</evidence>
<evidence type="ECO:0000256" key="1">
    <source>
        <dbReference type="SAM" id="MobiDB-lite"/>
    </source>
</evidence>
<accession>A0AA40BG71</accession>
<sequence length="291" mass="32001">MYRHLLRNWKLDGTSSLNCRGRLWKCQHAAREQRILGHYRMYASTILSLRRRDPHNRPSGFQCLAKLSRHSRVVLLSRGPLVNGDYYLGRYTALPKARLSLSISPSGITGKRPHLCRTCFKHSQLAHGEGKIPTLTHLLTRSHPAQWDSGHLHLVPKEAALGRRPFCSFSPLADTGKSKASSLADAISHQPSRPSLPSPTESTLMAGVMTWPVLFVSCMATVLSPSLLAHVACLGRASDLSFSHSSYGLNAILSSLCRRIQRSTPSNVVGIDVLQENSPPVGGRERCPGSC</sequence>
<comment type="caution">
    <text evidence="2">The sequence shown here is derived from an EMBL/GenBank/DDBJ whole genome shotgun (WGS) entry which is preliminary data.</text>
</comment>
<keyword evidence="3" id="KW-1185">Reference proteome</keyword>